<comment type="caution">
    <text evidence="3">The sequence shown here is derived from an EMBL/GenBank/DDBJ whole genome shotgun (WGS) entry which is preliminary data.</text>
</comment>
<evidence type="ECO:0000313" key="3">
    <source>
        <dbReference type="EMBL" id="RBP97476.1"/>
    </source>
</evidence>
<dbReference type="RefSeq" id="WP_113860540.1">
    <property type="nucleotide sequence ID" value="NZ_PDCG01000006.1"/>
</dbReference>
<feature type="transmembrane region" description="Helical" evidence="1">
    <location>
        <begin position="161"/>
        <end position="179"/>
    </location>
</feature>
<evidence type="ECO:0000256" key="1">
    <source>
        <dbReference type="SAM" id="Phobius"/>
    </source>
</evidence>
<feature type="transmembrane region" description="Helical" evidence="1">
    <location>
        <begin position="12"/>
        <end position="27"/>
    </location>
</feature>
<dbReference type="OrthoDB" id="9816377at2"/>
<evidence type="ECO:0000259" key="2">
    <source>
        <dbReference type="Pfam" id="PF01757"/>
    </source>
</evidence>
<sequence>MTAKSRDWHFEALRIFAMFLILVSHFLNTSDWRVKRSPSSYHTWPRIIFDTMTNTGQIGVCLFVLISAYFLARSKSSPIPRMIKLWVQVFLYSLALYILWKICRVASLLPEPISRSMVRHPALEAIFPVTQRAYWFISAFFVVMAIGPFINVLLDNITERQAWILAGIVVWVLFFWFFLNQNLRYFNEVSYLLAVYLFGNLIARYNNHLPKPNFAMVMMVSGVVFLLCVLGTRWLTAGGRIVKYMGYPGNLLTWNLKMANSAPTPSLIIALTIFLWVVNIPKQKAETHRKTLISRIVLTFSPSVLGVYLIHCNHNVWGILWRSVNMWPEPLGLLNKFVFLSLANIGLFIGFMVISFVFNLMVVGPLSAWVEDLLARTRWKDKLQSISTFQ</sequence>
<name>A0A366K6W2_9BIFI</name>
<feature type="transmembrane region" description="Helical" evidence="1">
    <location>
        <begin position="185"/>
        <end position="203"/>
    </location>
</feature>
<evidence type="ECO:0000313" key="4">
    <source>
        <dbReference type="Proteomes" id="UP000252530"/>
    </source>
</evidence>
<dbReference type="InterPro" id="IPR002656">
    <property type="entry name" value="Acyl_transf_3_dom"/>
</dbReference>
<organism evidence="3 4">
    <name type="scientific">Bifidobacterium aemilianum</name>
    <dbReference type="NCBI Taxonomy" id="2493120"/>
    <lineage>
        <taxon>Bacteria</taxon>
        <taxon>Bacillati</taxon>
        <taxon>Actinomycetota</taxon>
        <taxon>Actinomycetes</taxon>
        <taxon>Bifidobacteriales</taxon>
        <taxon>Bifidobacteriaceae</taxon>
        <taxon>Bifidobacterium</taxon>
    </lineage>
</organism>
<feature type="transmembrane region" description="Helical" evidence="1">
    <location>
        <begin position="292"/>
        <end position="317"/>
    </location>
</feature>
<feature type="transmembrane region" description="Helical" evidence="1">
    <location>
        <begin position="215"/>
        <end position="235"/>
    </location>
</feature>
<dbReference type="GO" id="GO:0016747">
    <property type="term" value="F:acyltransferase activity, transferring groups other than amino-acyl groups"/>
    <property type="evidence" value="ECO:0007669"/>
    <property type="project" value="InterPro"/>
</dbReference>
<feature type="transmembrane region" description="Helical" evidence="1">
    <location>
        <begin position="47"/>
        <end position="71"/>
    </location>
</feature>
<feature type="transmembrane region" description="Helical" evidence="1">
    <location>
        <begin position="133"/>
        <end position="154"/>
    </location>
</feature>
<feature type="transmembrane region" description="Helical" evidence="1">
    <location>
        <begin position="83"/>
        <end position="100"/>
    </location>
</feature>
<protein>
    <submittedName>
        <fullName evidence="3">Symporter</fullName>
    </submittedName>
</protein>
<dbReference type="AlphaFoldDB" id="A0A366K6W2"/>
<feature type="domain" description="Acyltransferase 3" evidence="2">
    <location>
        <begin position="10"/>
        <end position="358"/>
    </location>
</feature>
<dbReference type="Proteomes" id="UP000252530">
    <property type="component" value="Unassembled WGS sequence"/>
</dbReference>
<keyword evidence="1" id="KW-0472">Membrane</keyword>
<feature type="transmembrane region" description="Helical" evidence="1">
    <location>
        <begin position="262"/>
        <end position="280"/>
    </location>
</feature>
<feature type="transmembrane region" description="Helical" evidence="1">
    <location>
        <begin position="337"/>
        <end position="370"/>
    </location>
</feature>
<proteinExistence type="predicted"/>
<gene>
    <name evidence="3" type="ORF">CRD60_06845</name>
</gene>
<accession>A0A366K6W2</accession>
<reference evidence="3 4" key="1">
    <citation type="submission" date="2017-10" db="EMBL/GenBank/DDBJ databases">
        <title>Bifidobacterium xylocopum sp. nov. and Bifidobacterium aemilianum sp. nov., from the carpenter bee (Xylocopa violacea) digestive tract.</title>
        <authorList>
            <person name="Alberoni D."/>
            <person name="Baffoni L."/>
            <person name="Di Gioia D."/>
            <person name="Gaggia F."/>
            <person name="Biavati B."/>
        </authorList>
    </citation>
    <scope>NUCLEOTIDE SEQUENCE [LARGE SCALE GENOMIC DNA]</scope>
    <source>
        <strain evidence="3 4">XV10</strain>
    </source>
</reference>
<keyword evidence="1" id="KW-0812">Transmembrane</keyword>
<dbReference type="EMBL" id="PDCG01000006">
    <property type="protein sequence ID" value="RBP97476.1"/>
    <property type="molecule type" value="Genomic_DNA"/>
</dbReference>
<dbReference type="Pfam" id="PF01757">
    <property type="entry name" value="Acyl_transf_3"/>
    <property type="match status" value="1"/>
</dbReference>
<keyword evidence="4" id="KW-1185">Reference proteome</keyword>
<keyword evidence="1" id="KW-1133">Transmembrane helix</keyword>